<comment type="caution">
    <text evidence="3">The sequence shown here is derived from an EMBL/GenBank/DDBJ whole genome shotgun (WGS) entry which is preliminary data.</text>
</comment>
<evidence type="ECO:0000313" key="4">
    <source>
        <dbReference type="Proteomes" id="UP000274920"/>
    </source>
</evidence>
<dbReference type="PANTHER" id="PTHR47505">
    <property type="entry name" value="DNA UTILIZATION PROTEIN YHGH"/>
    <property type="match status" value="1"/>
</dbReference>
<feature type="domain" description="Double zinc ribbon" evidence="2">
    <location>
        <begin position="1"/>
        <end position="57"/>
    </location>
</feature>
<proteinExistence type="inferred from homology"/>
<dbReference type="InterPro" id="IPR044005">
    <property type="entry name" value="DZR_2"/>
</dbReference>
<organism evidence="3 4">
    <name type="scientific">Schaedlerella arabinosiphila</name>
    <dbReference type="NCBI Taxonomy" id="2044587"/>
    <lineage>
        <taxon>Bacteria</taxon>
        <taxon>Bacillati</taxon>
        <taxon>Bacillota</taxon>
        <taxon>Clostridia</taxon>
        <taxon>Lachnospirales</taxon>
        <taxon>Lachnospiraceae</taxon>
        <taxon>Schaedlerella</taxon>
    </lineage>
</organism>
<comment type="similarity">
    <text evidence="1">Belongs to the ComF/GntX family.</text>
</comment>
<keyword evidence="4" id="KW-1185">Reference proteome</keyword>
<dbReference type="InterPro" id="IPR000836">
    <property type="entry name" value="PRTase_dom"/>
</dbReference>
<name>A0A426DHX3_9FIRM</name>
<sequence>MDLLYPPVCPFCGEVQKPGKGICDSCREKLPIINEPRCMRCGKPVRYEEQEYCRDCAGRDYAYDQGRSLWLHVPPVTQAIYQFKFHNKRYYADIFAGEMARRYGGWIRAREIGEILPVPLHPSRLRARGFNQACLLAEGLSRELQIPVGKNVVYRIRKTRPQRLLDDRGRERNLKQAFGVSAQWKAPRNVLIIDDIYTTGSTIHRISKVLKKAGAQKVYFLTISIGQGL</sequence>
<dbReference type="EMBL" id="RHJS01000002">
    <property type="protein sequence ID" value="RRK32233.1"/>
    <property type="molecule type" value="Genomic_DNA"/>
</dbReference>
<dbReference type="Gene3D" id="3.40.50.2020">
    <property type="match status" value="1"/>
</dbReference>
<accession>A0A426DHX3</accession>
<dbReference type="InterPro" id="IPR051910">
    <property type="entry name" value="ComF/GntX_DNA_util-trans"/>
</dbReference>
<dbReference type="PANTHER" id="PTHR47505:SF1">
    <property type="entry name" value="DNA UTILIZATION PROTEIN YHGH"/>
    <property type="match status" value="1"/>
</dbReference>
<dbReference type="AlphaFoldDB" id="A0A426DHX3"/>
<evidence type="ECO:0000259" key="2">
    <source>
        <dbReference type="Pfam" id="PF18912"/>
    </source>
</evidence>
<evidence type="ECO:0000313" key="3">
    <source>
        <dbReference type="EMBL" id="RRK32233.1"/>
    </source>
</evidence>
<dbReference type="Proteomes" id="UP000274920">
    <property type="component" value="Unassembled WGS sequence"/>
</dbReference>
<dbReference type="RefSeq" id="WP_125127728.1">
    <property type="nucleotide sequence ID" value="NZ_RHJS01000002.1"/>
</dbReference>
<gene>
    <name evidence="3" type="ORF">EBB54_13320</name>
</gene>
<protein>
    <submittedName>
        <fullName evidence="3">ComF family protein</fullName>
    </submittedName>
</protein>
<dbReference type="Pfam" id="PF18912">
    <property type="entry name" value="DZR_2"/>
    <property type="match status" value="1"/>
</dbReference>
<reference evidence="3" key="1">
    <citation type="submission" date="2018-10" db="EMBL/GenBank/DDBJ databases">
        <title>Schaedlerella arabinophila gen. nov. sp. nov., isolated from the mouse intestinal tract and comparative analysis with the genome of the closely related altered Schaedler flora strain ASF502.</title>
        <authorList>
            <person name="Miyake S."/>
            <person name="Soh M."/>
            <person name="Seedorf H."/>
        </authorList>
    </citation>
    <scope>NUCLEOTIDE SEQUENCE [LARGE SCALE GENOMIC DNA]</scope>
    <source>
        <strain evidence="3">DSM 106076</strain>
    </source>
</reference>
<dbReference type="SUPFAM" id="SSF53271">
    <property type="entry name" value="PRTase-like"/>
    <property type="match status" value="1"/>
</dbReference>
<dbReference type="CDD" id="cd06223">
    <property type="entry name" value="PRTases_typeI"/>
    <property type="match status" value="1"/>
</dbReference>
<dbReference type="InterPro" id="IPR029057">
    <property type="entry name" value="PRTase-like"/>
</dbReference>
<evidence type="ECO:0000256" key="1">
    <source>
        <dbReference type="ARBA" id="ARBA00008007"/>
    </source>
</evidence>